<sequence length="114" mass="12850">MEHAPQESSATQKRNAIHTIYLLFGPLRRRPAIYFELSARANSRTREKATLPGSDLAPLPAQERVIFPAASHYRVITQGRFVEIMCVCLEDVNVHVLQPDETPLKQSDKDIHGS</sequence>
<dbReference type="Proteomes" id="UP000054567">
    <property type="component" value="Unassembled WGS sequence"/>
</dbReference>
<accession>A0A0J6ETQ1</accession>
<protein>
    <submittedName>
        <fullName evidence="1">Uncharacterized protein</fullName>
    </submittedName>
</protein>
<reference evidence="2" key="3">
    <citation type="journal article" date="2010" name="Genome Res.">
        <title>Population genomic sequencing of Coccidioides fungi reveals recent hybridization and transposon control.</title>
        <authorList>
            <person name="Neafsey D.E."/>
            <person name="Barker B.M."/>
            <person name="Sharpton T.J."/>
            <person name="Stajich J.E."/>
            <person name="Park D.J."/>
            <person name="Whiston E."/>
            <person name="Hung C.-Y."/>
            <person name="McMahan C."/>
            <person name="White J."/>
            <person name="Sykes S."/>
            <person name="Heiman D."/>
            <person name="Young S."/>
            <person name="Zeng Q."/>
            <person name="Abouelleil A."/>
            <person name="Aftuck L."/>
            <person name="Bessette D."/>
            <person name="Brown A."/>
            <person name="FitzGerald M."/>
            <person name="Lui A."/>
            <person name="Macdonald J.P."/>
            <person name="Priest M."/>
            <person name="Orbach M.J."/>
            <person name="Galgiani J.N."/>
            <person name="Kirkland T.N."/>
            <person name="Cole G.T."/>
            <person name="Birren B.W."/>
            <person name="Henn M.R."/>
            <person name="Taylor J.W."/>
            <person name="Rounsley S.D."/>
        </authorList>
    </citation>
    <scope>NUCLEOTIDE SEQUENCE [LARGE SCALE GENOMIC DNA]</scope>
    <source>
        <strain evidence="2">RMSCC 3488</strain>
    </source>
</reference>
<dbReference type="VEuPathDB" id="FungiDB:CPAG_00249"/>
<name>A0A0J6ETQ1_COCPO</name>
<organism evidence="1 2">
    <name type="scientific">Coccidioides posadasii RMSCC 3488</name>
    <dbReference type="NCBI Taxonomy" id="454284"/>
    <lineage>
        <taxon>Eukaryota</taxon>
        <taxon>Fungi</taxon>
        <taxon>Dikarya</taxon>
        <taxon>Ascomycota</taxon>
        <taxon>Pezizomycotina</taxon>
        <taxon>Eurotiomycetes</taxon>
        <taxon>Eurotiomycetidae</taxon>
        <taxon>Onygenales</taxon>
        <taxon>Onygenaceae</taxon>
        <taxon>Coccidioides</taxon>
    </lineage>
</organism>
<dbReference type="AlphaFoldDB" id="A0A0J6ETQ1"/>
<proteinExistence type="predicted"/>
<evidence type="ECO:0000313" key="2">
    <source>
        <dbReference type="Proteomes" id="UP000054567"/>
    </source>
</evidence>
<dbReference type="EMBL" id="DS268109">
    <property type="protein sequence ID" value="KMM63896.1"/>
    <property type="molecule type" value="Genomic_DNA"/>
</dbReference>
<evidence type="ECO:0000313" key="1">
    <source>
        <dbReference type="EMBL" id="KMM63896.1"/>
    </source>
</evidence>
<reference evidence="1 2" key="1">
    <citation type="submission" date="2007-06" db="EMBL/GenBank/DDBJ databases">
        <title>The Genome Sequence of Coccidioides posadasii RMSCC_3488.</title>
        <authorList>
            <consortium name="Coccidioides Genome Resources Consortium"/>
            <consortium name="The Broad Institute Genome Sequencing Platform"/>
            <person name="Henn M.R."/>
            <person name="Sykes S."/>
            <person name="Young S."/>
            <person name="Jaffe D."/>
            <person name="Berlin A."/>
            <person name="Alvarez P."/>
            <person name="Butler J."/>
            <person name="Gnerre S."/>
            <person name="Grabherr M."/>
            <person name="Mauceli E."/>
            <person name="Brockman W."/>
            <person name="Kodira C."/>
            <person name="Alvarado L."/>
            <person name="Zeng Q."/>
            <person name="Crawford M."/>
            <person name="Antoine C."/>
            <person name="Devon K."/>
            <person name="Galgiani J."/>
            <person name="Orsborn K."/>
            <person name="Lewis M.L."/>
            <person name="Nusbaum C."/>
            <person name="Galagan J."/>
            <person name="Birren B."/>
        </authorList>
    </citation>
    <scope>NUCLEOTIDE SEQUENCE [LARGE SCALE GENOMIC DNA]</scope>
    <source>
        <strain evidence="1 2">RMSCC 3488</strain>
    </source>
</reference>
<reference evidence="2" key="2">
    <citation type="journal article" date="2009" name="Genome Res.">
        <title>Comparative genomic analyses of the human fungal pathogens Coccidioides and their relatives.</title>
        <authorList>
            <person name="Sharpton T.J."/>
            <person name="Stajich J.E."/>
            <person name="Rounsley S.D."/>
            <person name="Gardner M.J."/>
            <person name="Wortman J.R."/>
            <person name="Jordar V.S."/>
            <person name="Maiti R."/>
            <person name="Kodira C.D."/>
            <person name="Neafsey D.E."/>
            <person name="Zeng Q."/>
            <person name="Hung C.-Y."/>
            <person name="McMahan C."/>
            <person name="Muszewska A."/>
            <person name="Grynberg M."/>
            <person name="Mandel M.A."/>
            <person name="Kellner E.M."/>
            <person name="Barker B.M."/>
            <person name="Galgiani J.N."/>
            <person name="Orbach M.J."/>
            <person name="Kirkland T.N."/>
            <person name="Cole G.T."/>
            <person name="Henn M.R."/>
            <person name="Birren B.W."/>
            <person name="Taylor J.W."/>
        </authorList>
    </citation>
    <scope>NUCLEOTIDE SEQUENCE [LARGE SCALE GENOMIC DNA]</scope>
    <source>
        <strain evidence="2">RMSCC 3488</strain>
    </source>
</reference>
<gene>
    <name evidence="1" type="ORF">CPAG_00249</name>
</gene>